<feature type="compositionally biased region" description="Polar residues" evidence="1">
    <location>
        <begin position="223"/>
        <end position="244"/>
    </location>
</feature>
<evidence type="ECO:0000256" key="2">
    <source>
        <dbReference type="SAM" id="Phobius"/>
    </source>
</evidence>
<keyword evidence="2" id="KW-0472">Membrane</keyword>
<evidence type="ECO:0008006" key="5">
    <source>
        <dbReference type="Google" id="ProtNLM"/>
    </source>
</evidence>
<feature type="region of interest" description="Disordered" evidence="1">
    <location>
        <begin position="221"/>
        <end position="297"/>
    </location>
</feature>
<protein>
    <recommendedName>
        <fullName evidence="5">Small-conductance mechanosensitive ion channel</fullName>
    </recommendedName>
</protein>
<sequence length="297" mass="31577">MRTIGDWGLAIWTSLVAVVGSVFAFIPRLVGFLVILLVGYIVAKLLQKGVEWLCHRTNLEAASERAGLANLERRLNTDISVSSILGKVVFWFVFLIFLVPAANSLGLTSVSGLLNTIVAYIPNVFVAILALFLGTLLSTFVADLILGATASSNYGNPRVYANIARIAIIALSVLLALYQLQIAPAILQTLFAAIVGGLALAFGLAFGLGGRETAQRLLRRGENQFTGSTMSDTGVANTGTQRPTMGTEGRSTMASGPMGGSGSGTMNPAQAAAAKQADEQLRRRSFSQQQYRDQPPR</sequence>
<feature type="transmembrane region" description="Helical" evidence="2">
    <location>
        <begin position="7"/>
        <end position="23"/>
    </location>
</feature>
<keyword evidence="2" id="KW-0812">Transmembrane</keyword>
<evidence type="ECO:0000256" key="1">
    <source>
        <dbReference type="SAM" id="MobiDB-lite"/>
    </source>
</evidence>
<feature type="compositionally biased region" description="Low complexity" evidence="1">
    <location>
        <begin position="264"/>
        <end position="275"/>
    </location>
</feature>
<reference evidence="3" key="1">
    <citation type="submission" date="2020-10" db="EMBL/GenBank/DDBJ databases">
        <title>Taxonomic study of unclassified bacteria belonging to the class Ktedonobacteria.</title>
        <authorList>
            <person name="Yabe S."/>
            <person name="Wang C.M."/>
            <person name="Zheng Y."/>
            <person name="Sakai Y."/>
            <person name="Cavaletti L."/>
            <person name="Monciardini P."/>
            <person name="Donadio S."/>
        </authorList>
    </citation>
    <scope>NUCLEOTIDE SEQUENCE</scope>
    <source>
        <strain evidence="3">SOSP1-1</strain>
    </source>
</reference>
<feature type="transmembrane region" description="Helical" evidence="2">
    <location>
        <begin position="29"/>
        <end position="46"/>
    </location>
</feature>
<organism evidence="3 4">
    <name type="scientific">Ktedonospora formicarum</name>
    <dbReference type="NCBI Taxonomy" id="2778364"/>
    <lineage>
        <taxon>Bacteria</taxon>
        <taxon>Bacillati</taxon>
        <taxon>Chloroflexota</taxon>
        <taxon>Ktedonobacteria</taxon>
        <taxon>Ktedonobacterales</taxon>
        <taxon>Ktedonobacteraceae</taxon>
        <taxon>Ktedonospora</taxon>
    </lineage>
</organism>
<dbReference type="InterPro" id="IPR045275">
    <property type="entry name" value="MscS_archaea/bacteria_type"/>
</dbReference>
<dbReference type="PANTHER" id="PTHR30221:SF1">
    <property type="entry name" value="SMALL-CONDUCTANCE MECHANOSENSITIVE CHANNEL"/>
    <property type="match status" value="1"/>
</dbReference>
<dbReference type="InterPro" id="IPR008910">
    <property type="entry name" value="MSC_TM_helix"/>
</dbReference>
<feature type="transmembrane region" description="Helical" evidence="2">
    <location>
        <begin position="84"/>
        <end position="105"/>
    </location>
</feature>
<proteinExistence type="predicted"/>
<dbReference type="Pfam" id="PF05552">
    <property type="entry name" value="MS_channel_1st_1"/>
    <property type="match status" value="2"/>
</dbReference>
<dbReference type="Gene3D" id="1.10.287.1260">
    <property type="match status" value="2"/>
</dbReference>
<evidence type="ECO:0000313" key="3">
    <source>
        <dbReference type="EMBL" id="GHO44882.1"/>
    </source>
</evidence>
<name>A0A8J3HVM1_9CHLR</name>
<evidence type="ECO:0000313" key="4">
    <source>
        <dbReference type="Proteomes" id="UP000612362"/>
    </source>
</evidence>
<dbReference type="Proteomes" id="UP000612362">
    <property type="component" value="Unassembled WGS sequence"/>
</dbReference>
<dbReference type="EMBL" id="BNJF01000001">
    <property type="protein sequence ID" value="GHO44882.1"/>
    <property type="molecule type" value="Genomic_DNA"/>
</dbReference>
<feature type="transmembrane region" description="Helical" evidence="2">
    <location>
        <begin position="159"/>
        <end position="180"/>
    </location>
</feature>
<dbReference type="PANTHER" id="PTHR30221">
    <property type="entry name" value="SMALL-CONDUCTANCE MECHANOSENSITIVE CHANNEL"/>
    <property type="match status" value="1"/>
</dbReference>
<accession>A0A8J3HVM1</accession>
<keyword evidence="4" id="KW-1185">Reference proteome</keyword>
<feature type="transmembrane region" description="Helical" evidence="2">
    <location>
        <begin position="186"/>
        <end position="210"/>
    </location>
</feature>
<keyword evidence="2" id="KW-1133">Transmembrane helix</keyword>
<dbReference type="AlphaFoldDB" id="A0A8J3HVM1"/>
<gene>
    <name evidence="3" type="ORF">KSX_30450</name>
</gene>
<dbReference type="GO" id="GO:0008381">
    <property type="term" value="F:mechanosensitive monoatomic ion channel activity"/>
    <property type="evidence" value="ECO:0007669"/>
    <property type="project" value="InterPro"/>
</dbReference>
<dbReference type="RefSeq" id="WP_220194247.1">
    <property type="nucleotide sequence ID" value="NZ_BNJF01000001.1"/>
</dbReference>
<feature type="transmembrane region" description="Helical" evidence="2">
    <location>
        <begin position="117"/>
        <end position="147"/>
    </location>
</feature>
<feature type="compositionally biased region" description="Polar residues" evidence="1">
    <location>
        <begin position="286"/>
        <end position="297"/>
    </location>
</feature>
<comment type="caution">
    <text evidence="3">The sequence shown here is derived from an EMBL/GenBank/DDBJ whole genome shotgun (WGS) entry which is preliminary data.</text>
</comment>